<evidence type="ECO:0000313" key="1">
    <source>
        <dbReference type="EMBL" id="PMD31358.1"/>
    </source>
</evidence>
<name>A0A2J6QYK8_HYAVF</name>
<feature type="non-terminal residue" evidence="1">
    <location>
        <position position="104"/>
    </location>
</feature>
<dbReference type="EMBL" id="KZ613963">
    <property type="protein sequence ID" value="PMD31358.1"/>
    <property type="molecule type" value="Genomic_DNA"/>
</dbReference>
<dbReference type="Proteomes" id="UP000235786">
    <property type="component" value="Unassembled WGS sequence"/>
</dbReference>
<dbReference type="PANTHER" id="PTHR38846:SF1">
    <property type="entry name" value="C3H1-TYPE DOMAIN-CONTAINING PROTEIN"/>
    <property type="match status" value="1"/>
</dbReference>
<evidence type="ECO:0000313" key="2">
    <source>
        <dbReference type="Proteomes" id="UP000235786"/>
    </source>
</evidence>
<accession>A0A2J6QYK8</accession>
<organism evidence="1 2">
    <name type="scientific">Hyaloscypha variabilis (strain UAMH 11265 / GT02V1 / F)</name>
    <name type="common">Meliniomyces variabilis</name>
    <dbReference type="NCBI Taxonomy" id="1149755"/>
    <lineage>
        <taxon>Eukaryota</taxon>
        <taxon>Fungi</taxon>
        <taxon>Dikarya</taxon>
        <taxon>Ascomycota</taxon>
        <taxon>Pezizomycotina</taxon>
        <taxon>Leotiomycetes</taxon>
        <taxon>Helotiales</taxon>
        <taxon>Hyaloscyphaceae</taxon>
        <taxon>Hyaloscypha</taxon>
        <taxon>Hyaloscypha variabilis</taxon>
    </lineage>
</organism>
<proteinExistence type="predicted"/>
<dbReference type="STRING" id="1149755.A0A2J6QYK8"/>
<dbReference type="PANTHER" id="PTHR38846">
    <property type="entry name" value="C3H1-TYPE DOMAIN-CONTAINING PROTEIN"/>
    <property type="match status" value="1"/>
</dbReference>
<dbReference type="OrthoDB" id="6105938at2759"/>
<gene>
    <name evidence="1" type="ORF">L207DRAFT_384311</name>
</gene>
<feature type="non-terminal residue" evidence="1">
    <location>
        <position position="1"/>
    </location>
</feature>
<dbReference type="AlphaFoldDB" id="A0A2J6QYK8"/>
<reference evidence="1 2" key="1">
    <citation type="submission" date="2016-04" db="EMBL/GenBank/DDBJ databases">
        <title>A degradative enzymes factory behind the ericoid mycorrhizal symbiosis.</title>
        <authorList>
            <consortium name="DOE Joint Genome Institute"/>
            <person name="Martino E."/>
            <person name="Morin E."/>
            <person name="Grelet G."/>
            <person name="Kuo A."/>
            <person name="Kohler A."/>
            <person name="Daghino S."/>
            <person name="Barry K."/>
            <person name="Choi C."/>
            <person name="Cichocki N."/>
            <person name="Clum A."/>
            <person name="Copeland A."/>
            <person name="Hainaut M."/>
            <person name="Haridas S."/>
            <person name="Labutti K."/>
            <person name="Lindquist E."/>
            <person name="Lipzen A."/>
            <person name="Khouja H.-R."/>
            <person name="Murat C."/>
            <person name="Ohm R."/>
            <person name="Olson A."/>
            <person name="Spatafora J."/>
            <person name="Veneault-Fourrey C."/>
            <person name="Henrissat B."/>
            <person name="Grigoriev I."/>
            <person name="Martin F."/>
            <person name="Perotto S."/>
        </authorList>
    </citation>
    <scope>NUCLEOTIDE SEQUENCE [LARGE SCALE GENOMIC DNA]</scope>
    <source>
        <strain evidence="1 2">F</strain>
    </source>
</reference>
<keyword evidence="2" id="KW-1185">Reference proteome</keyword>
<protein>
    <submittedName>
        <fullName evidence="1">Uncharacterized protein</fullName>
    </submittedName>
</protein>
<sequence length="104" mass="11938">NRSNIVSEFNRYFGNANNLGNWQRLCRDVGIEENLASITKCKQALKGVWVNIYDLIEAVNNDEIPQRFPNRAELSTYTTENRKIFPKKKAKEGGPVRALLAHIF</sequence>